<feature type="compositionally biased region" description="Pro residues" evidence="1">
    <location>
        <begin position="311"/>
        <end position="322"/>
    </location>
</feature>
<dbReference type="Gene3D" id="2.60.40.10">
    <property type="entry name" value="Immunoglobulins"/>
    <property type="match status" value="2"/>
</dbReference>
<dbReference type="AlphaFoldDB" id="A0A1S3GRG7"/>
<dbReference type="GO" id="GO:0009986">
    <property type="term" value="C:cell surface"/>
    <property type="evidence" value="ECO:0007669"/>
    <property type="project" value="TreeGrafter"/>
</dbReference>
<keyword evidence="3" id="KW-1185">Reference proteome</keyword>
<dbReference type="InterPro" id="IPR013783">
    <property type="entry name" value="Ig-like_fold"/>
</dbReference>
<evidence type="ECO:0000313" key="3">
    <source>
        <dbReference type="Proteomes" id="UP000081671"/>
    </source>
</evidence>
<dbReference type="KEGG" id="dord:106000188"/>
<dbReference type="GeneID" id="106000188"/>
<dbReference type="Proteomes" id="UP000081671">
    <property type="component" value="Unplaced"/>
</dbReference>
<dbReference type="InterPro" id="IPR036116">
    <property type="entry name" value="FN3_sf"/>
</dbReference>
<dbReference type="CTD" id="3730"/>
<dbReference type="SUPFAM" id="SSF57256">
    <property type="entry name" value="Elafin-like"/>
    <property type="match status" value="1"/>
</dbReference>
<dbReference type="CDD" id="cd00063">
    <property type="entry name" value="FN3"/>
    <property type="match status" value="1"/>
</dbReference>
<feature type="compositionally biased region" description="Basic and acidic residues" evidence="1">
    <location>
        <begin position="330"/>
        <end position="339"/>
    </location>
</feature>
<evidence type="ECO:0000259" key="2">
    <source>
        <dbReference type="PROSITE" id="PS50853"/>
    </source>
</evidence>
<dbReference type="InterPro" id="IPR042447">
    <property type="entry name" value="Anosmin-1"/>
</dbReference>
<sequence>MRVDRGLRETSMDGNRWLYRSRLPGLVLDGLHPGLDYTVQLQPVAFWGQTRLKGPQATLRFRAPDATWEPESDCAGARKCCANGCGRTCQGPRARLRGVPARPRQELRFREFESGRLELRWSSRSNASLEPVVYVVQRRWNRGIHPSEDEATPWRTVTQTTEEHAQLDDIRATRWYQFRVAAVNSHGTRGFTAPSKHFRSSRDLLGKLRKNGTQVQPPAQRSQPAQPLEIGTPFYQDGQLQVKVYWKKPEGSKVSKYQVEWSPEICAQNQTAGQGPWYISTQASSVTLAPLAASCRYRVRVGGEELLFTTPPLPRPAHPGPPGKQLHPAPPDKRPPGRY</sequence>
<organism evidence="3 4">
    <name type="scientific">Dipodomys ordii</name>
    <name type="common">Ord's kangaroo rat</name>
    <dbReference type="NCBI Taxonomy" id="10020"/>
    <lineage>
        <taxon>Eukaryota</taxon>
        <taxon>Metazoa</taxon>
        <taxon>Chordata</taxon>
        <taxon>Craniata</taxon>
        <taxon>Vertebrata</taxon>
        <taxon>Euteleostomi</taxon>
        <taxon>Mammalia</taxon>
        <taxon>Eutheria</taxon>
        <taxon>Euarchontoglires</taxon>
        <taxon>Glires</taxon>
        <taxon>Rodentia</taxon>
        <taxon>Castorimorpha</taxon>
        <taxon>Heteromyidae</taxon>
        <taxon>Dipodomyinae</taxon>
        <taxon>Dipodomys</taxon>
    </lineage>
</organism>
<accession>A0A1S3GRG7</accession>
<protein>
    <submittedName>
        <fullName evidence="4">Anosmin-1</fullName>
    </submittedName>
</protein>
<dbReference type="SUPFAM" id="SSF49265">
    <property type="entry name" value="Fibronectin type III"/>
    <property type="match status" value="1"/>
</dbReference>
<reference evidence="4" key="1">
    <citation type="submission" date="2025-08" db="UniProtKB">
        <authorList>
            <consortium name="RefSeq"/>
        </authorList>
    </citation>
    <scope>IDENTIFICATION</scope>
    <source>
        <tissue evidence="4">Kidney</tissue>
    </source>
</reference>
<dbReference type="OrthoDB" id="9985779at2759"/>
<dbReference type="InterPro" id="IPR003961">
    <property type="entry name" value="FN3_dom"/>
</dbReference>
<dbReference type="InParanoid" id="A0A1S3GRG7"/>
<dbReference type="PANTHER" id="PTHR14131">
    <property type="entry name" value="ANOSMIN"/>
    <property type="match status" value="1"/>
</dbReference>
<name>A0A1S3GRG7_DIPOR</name>
<dbReference type="GO" id="GO:0030182">
    <property type="term" value="P:neuron differentiation"/>
    <property type="evidence" value="ECO:0007669"/>
    <property type="project" value="TreeGrafter"/>
</dbReference>
<feature type="region of interest" description="Disordered" evidence="1">
    <location>
        <begin position="308"/>
        <end position="339"/>
    </location>
</feature>
<proteinExistence type="predicted"/>
<evidence type="ECO:0000256" key="1">
    <source>
        <dbReference type="SAM" id="MobiDB-lite"/>
    </source>
</evidence>
<dbReference type="PANTHER" id="PTHR14131:SF5">
    <property type="entry name" value="ANOSMIN-1"/>
    <property type="match status" value="1"/>
</dbReference>
<dbReference type="SMART" id="SM00060">
    <property type="entry name" value="FN3"/>
    <property type="match status" value="1"/>
</dbReference>
<feature type="domain" description="Fibronectin type-III" evidence="2">
    <location>
        <begin position="103"/>
        <end position="203"/>
    </location>
</feature>
<evidence type="ECO:0000313" key="4">
    <source>
        <dbReference type="RefSeq" id="XP_012890874.1"/>
    </source>
</evidence>
<dbReference type="PROSITE" id="PS50853">
    <property type="entry name" value="FN3"/>
    <property type="match status" value="1"/>
</dbReference>
<dbReference type="InterPro" id="IPR036645">
    <property type="entry name" value="Elafin-like_sf"/>
</dbReference>
<dbReference type="RefSeq" id="XP_012890874.1">
    <property type="nucleotide sequence ID" value="XM_013035420.1"/>
</dbReference>
<dbReference type="Pfam" id="PF00041">
    <property type="entry name" value="fn3"/>
    <property type="match status" value="1"/>
</dbReference>
<gene>
    <name evidence="4" type="primary">Anos1</name>
</gene>